<gene>
    <name evidence="1" type="ORF">RBR11_09050</name>
</gene>
<protein>
    <submittedName>
        <fullName evidence="1">Uncharacterized protein</fullName>
    </submittedName>
</protein>
<sequence length="200" mass="21190">MGLKQKRMTVKIGSAREAAPKRDRATLIAAWIAAGAALVAAFTGVAGVLIGNSLSHDQATATHRAETYGAYLGALAAFNETAWSISAWAGTGAPSAAPISGGADSDSFWAAARQEQASLESYYLTAMMATDDPKIATLLTEMRSGQQSMWLALKCTAKLQVSDCTDANTAKNHTEIVEKITAWSGRLDRSKTQLVETVHR</sequence>
<dbReference type="Proteomes" id="UP001230289">
    <property type="component" value="Unassembled WGS sequence"/>
</dbReference>
<comment type="caution">
    <text evidence="1">The sequence shown here is derived from an EMBL/GenBank/DDBJ whole genome shotgun (WGS) entry which is preliminary data.</text>
</comment>
<keyword evidence="2" id="KW-1185">Reference proteome</keyword>
<dbReference type="EMBL" id="JAVFCB010000004">
    <property type="protein sequence ID" value="MDQ4214063.1"/>
    <property type="molecule type" value="Genomic_DNA"/>
</dbReference>
<evidence type="ECO:0000313" key="2">
    <source>
        <dbReference type="Proteomes" id="UP001230289"/>
    </source>
</evidence>
<accession>A0ABU0XG23</accession>
<reference evidence="1 2" key="1">
    <citation type="submission" date="2023-08" db="EMBL/GenBank/DDBJ databases">
        <title>Microbacterium sp. nov., isolated from a waste landfill.</title>
        <authorList>
            <person name="Wen W."/>
        </authorList>
    </citation>
    <scope>NUCLEOTIDE SEQUENCE [LARGE SCALE GENOMIC DNA]</scope>
    <source>
        <strain evidence="1 2">ASV81</strain>
    </source>
</reference>
<organism evidence="1 2">
    <name type="scientific">Microbacterium capsulatum</name>
    <dbReference type="NCBI Taxonomy" id="3041921"/>
    <lineage>
        <taxon>Bacteria</taxon>
        <taxon>Bacillati</taxon>
        <taxon>Actinomycetota</taxon>
        <taxon>Actinomycetes</taxon>
        <taxon>Micrococcales</taxon>
        <taxon>Microbacteriaceae</taxon>
        <taxon>Microbacterium</taxon>
    </lineage>
</organism>
<dbReference type="RefSeq" id="WP_308488997.1">
    <property type="nucleotide sequence ID" value="NZ_JAVFCB010000004.1"/>
</dbReference>
<proteinExistence type="predicted"/>
<evidence type="ECO:0000313" key="1">
    <source>
        <dbReference type="EMBL" id="MDQ4214063.1"/>
    </source>
</evidence>
<name>A0ABU0XG23_9MICO</name>